<dbReference type="Gene3D" id="1.10.3720.10">
    <property type="entry name" value="MetI-like"/>
    <property type="match status" value="1"/>
</dbReference>
<dbReference type="InterPro" id="IPR051204">
    <property type="entry name" value="ABC_transp_perm/SBD"/>
</dbReference>
<dbReference type="Gene3D" id="3.40.190.10">
    <property type="entry name" value="Periplasmic binding protein-like II"/>
    <property type="match status" value="1"/>
</dbReference>
<dbReference type="EMBL" id="JARRAG010000001">
    <property type="protein sequence ID" value="MDG3002615.1"/>
    <property type="molecule type" value="Genomic_DNA"/>
</dbReference>
<dbReference type="InterPro" id="IPR000515">
    <property type="entry name" value="MetI-like"/>
</dbReference>
<dbReference type="PROSITE" id="PS50928">
    <property type="entry name" value="ABC_TM1"/>
    <property type="match status" value="1"/>
</dbReference>
<evidence type="ECO:0000256" key="2">
    <source>
        <dbReference type="ARBA" id="ARBA00022448"/>
    </source>
</evidence>
<comment type="similarity">
    <text evidence="7">In the N-terminal section; belongs to the binding-protein-dependent transport system permease family.</text>
</comment>
<feature type="transmembrane region" description="Helical" evidence="8">
    <location>
        <begin position="342"/>
        <end position="366"/>
    </location>
</feature>
<dbReference type="Proteomes" id="UP001216907">
    <property type="component" value="Unassembled WGS sequence"/>
</dbReference>
<organism evidence="10 11">
    <name type="scientific">Paludisphaera mucosa</name>
    <dbReference type="NCBI Taxonomy" id="3030827"/>
    <lineage>
        <taxon>Bacteria</taxon>
        <taxon>Pseudomonadati</taxon>
        <taxon>Planctomycetota</taxon>
        <taxon>Planctomycetia</taxon>
        <taxon>Isosphaerales</taxon>
        <taxon>Isosphaeraceae</taxon>
        <taxon>Paludisphaera</taxon>
    </lineage>
</organism>
<dbReference type="Gene3D" id="3.40.190.120">
    <property type="entry name" value="Osmoprotection protein (prox), domain 2"/>
    <property type="match status" value="1"/>
</dbReference>
<reference evidence="10 11" key="1">
    <citation type="submission" date="2023-03" db="EMBL/GenBank/DDBJ databases">
        <title>Paludisphaera mucosa sp. nov. a novel planctomycete from northern fen.</title>
        <authorList>
            <person name="Ivanova A."/>
        </authorList>
    </citation>
    <scope>NUCLEOTIDE SEQUENCE [LARGE SCALE GENOMIC DNA]</scope>
    <source>
        <strain evidence="10 11">Pla2</strain>
    </source>
</reference>
<gene>
    <name evidence="10" type="ORF">PZE19_02350</name>
</gene>
<evidence type="ECO:0000256" key="3">
    <source>
        <dbReference type="ARBA" id="ARBA00022692"/>
    </source>
</evidence>
<evidence type="ECO:0000256" key="5">
    <source>
        <dbReference type="ARBA" id="ARBA00023136"/>
    </source>
</evidence>
<evidence type="ECO:0000256" key="6">
    <source>
        <dbReference type="ARBA" id="ARBA00035642"/>
    </source>
</evidence>
<comment type="caution">
    <text evidence="10">The sequence shown here is derived from an EMBL/GenBank/DDBJ whole genome shotgun (WGS) entry which is preliminary data.</text>
</comment>
<name>A0ABT6F4W5_9BACT</name>
<dbReference type="Pfam" id="PF00528">
    <property type="entry name" value="BPD_transp_1"/>
    <property type="match status" value="1"/>
</dbReference>
<comment type="similarity">
    <text evidence="6">In the C-terminal section; belongs to the OsmX family.</text>
</comment>
<dbReference type="CDD" id="cd06261">
    <property type="entry name" value="TM_PBP2"/>
    <property type="match status" value="1"/>
</dbReference>
<evidence type="ECO:0000256" key="1">
    <source>
        <dbReference type="ARBA" id="ARBA00004651"/>
    </source>
</evidence>
<comment type="subcellular location">
    <subcellularLocation>
        <location evidence="1 8">Cell membrane</location>
        <topology evidence="1 8">Multi-pass membrane protein</topology>
    </subcellularLocation>
</comment>
<evidence type="ECO:0000256" key="7">
    <source>
        <dbReference type="ARBA" id="ARBA00035652"/>
    </source>
</evidence>
<feature type="transmembrane region" description="Helical" evidence="8">
    <location>
        <begin position="378"/>
        <end position="397"/>
    </location>
</feature>
<proteinExistence type="inferred from homology"/>
<comment type="similarity">
    <text evidence="8">Belongs to the binding-protein-dependent transport system permease family.</text>
</comment>
<feature type="transmembrane region" description="Helical" evidence="8">
    <location>
        <begin position="475"/>
        <end position="494"/>
    </location>
</feature>
<feature type="domain" description="ABC transmembrane type-1" evidence="9">
    <location>
        <begin position="307"/>
        <end position="494"/>
    </location>
</feature>
<keyword evidence="2 8" id="KW-0813">Transport</keyword>
<dbReference type="Pfam" id="PF04069">
    <property type="entry name" value="OpuAC"/>
    <property type="match status" value="1"/>
</dbReference>
<keyword evidence="3 8" id="KW-0812">Transmembrane</keyword>
<protein>
    <submittedName>
        <fullName evidence="10">Glycine betaine ABC transporter substrate-binding protein</fullName>
    </submittedName>
</protein>
<dbReference type="PANTHER" id="PTHR30177:SF4">
    <property type="entry name" value="OSMOPROTECTANT IMPORT PERMEASE PROTEIN OSMW"/>
    <property type="match status" value="1"/>
</dbReference>
<keyword evidence="4 8" id="KW-1133">Transmembrane helix</keyword>
<sequence>MRSRSLAKLIVLPLLLLIVGVTPLPRAGVRVRLGSKKFTESVILGEMLRILLEHSGVKVAHVREIGGTRLLFDALVAGEIDAYPEYTGTILKEIFVGKAVADDRSMRELLRKQGVGVAESLGFSNTYALALTRRRAAELGISRVSDLRRLPELRIALTHEFLDRSDGWPALKRAYDLQQDQVVGVDHDLAYRQLLAGEIDLIDVYSTDAMIRRSDLFLLADDRSFFPRYDALWLYRLDSAARDPQLVAAIERLAGTISESAMQKLNDDVEARRATEEQAASEFLATRFGIRVEAQAQSRAGMIADHLVEHLDLVRRSLLPAIVVGVALGVFCQRFPRAGKAVLAVVGLLQTIPSLALLVLLMPVIWALGYRSIGEGSATAVTALFCYCLLPIVRNTYTGLEGIPRGTIESATVLGLGRVPRLVDIELPMAMPTILAGIRTSAVQNVGFATLGAIIGAGGLGQPILRGIRLNDTSLIAAGAIPAALLALLLQFAVDAMEWVLTPRGLKRHVAVRE</sequence>
<evidence type="ECO:0000256" key="8">
    <source>
        <dbReference type="RuleBase" id="RU363032"/>
    </source>
</evidence>
<evidence type="ECO:0000313" key="10">
    <source>
        <dbReference type="EMBL" id="MDG3002615.1"/>
    </source>
</evidence>
<evidence type="ECO:0000256" key="4">
    <source>
        <dbReference type="ARBA" id="ARBA00022989"/>
    </source>
</evidence>
<accession>A0ABT6F4W5</accession>
<keyword evidence="5 8" id="KW-0472">Membrane</keyword>
<evidence type="ECO:0000259" key="9">
    <source>
        <dbReference type="PROSITE" id="PS50928"/>
    </source>
</evidence>
<dbReference type="InterPro" id="IPR007210">
    <property type="entry name" value="ABC_Gly_betaine_transp_sub-bd"/>
</dbReference>
<feature type="transmembrane region" description="Helical" evidence="8">
    <location>
        <begin position="317"/>
        <end position="335"/>
    </location>
</feature>
<dbReference type="PANTHER" id="PTHR30177">
    <property type="entry name" value="GLYCINE BETAINE/L-PROLINE TRANSPORT SYSTEM PERMEASE PROTEIN PROW"/>
    <property type="match status" value="1"/>
</dbReference>
<keyword evidence="11" id="KW-1185">Reference proteome</keyword>
<evidence type="ECO:0000313" key="11">
    <source>
        <dbReference type="Proteomes" id="UP001216907"/>
    </source>
</evidence>
<dbReference type="SUPFAM" id="SSF161098">
    <property type="entry name" value="MetI-like"/>
    <property type="match status" value="1"/>
</dbReference>
<dbReference type="RefSeq" id="WP_277858979.1">
    <property type="nucleotide sequence ID" value="NZ_JARRAG010000001.1"/>
</dbReference>
<dbReference type="SUPFAM" id="SSF53850">
    <property type="entry name" value="Periplasmic binding protein-like II"/>
    <property type="match status" value="1"/>
</dbReference>
<dbReference type="InterPro" id="IPR035906">
    <property type="entry name" value="MetI-like_sf"/>
</dbReference>